<dbReference type="InterPro" id="IPR000192">
    <property type="entry name" value="Aminotrans_V_dom"/>
</dbReference>
<protein>
    <recommendedName>
        <fullName evidence="3">cysteine desulfurase</fullName>
        <ecNumber evidence="3">2.8.1.7</ecNumber>
    </recommendedName>
</protein>
<keyword evidence="7" id="KW-0408">Iron</keyword>
<evidence type="ECO:0000259" key="11">
    <source>
        <dbReference type="Pfam" id="PF00266"/>
    </source>
</evidence>
<evidence type="ECO:0000256" key="9">
    <source>
        <dbReference type="ARBA" id="ARBA00050776"/>
    </source>
</evidence>
<name>A0A926E181_9FIRM</name>
<dbReference type="EMBL" id="JACRST010000022">
    <property type="protein sequence ID" value="MBC8547512.1"/>
    <property type="molecule type" value="Genomic_DNA"/>
</dbReference>
<dbReference type="InterPro" id="IPR016454">
    <property type="entry name" value="Cysteine_dSase"/>
</dbReference>
<dbReference type="PANTHER" id="PTHR11601:SF34">
    <property type="entry name" value="CYSTEINE DESULFURASE"/>
    <property type="match status" value="1"/>
</dbReference>
<comment type="catalytic activity">
    <reaction evidence="9">
        <text>(sulfur carrier)-H + L-cysteine = (sulfur carrier)-SH + L-alanine</text>
        <dbReference type="Rhea" id="RHEA:43892"/>
        <dbReference type="Rhea" id="RHEA-COMP:14737"/>
        <dbReference type="Rhea" id="RHEA-COMP:14739"/>
        <dbReference type="ChEBI" id="CHEBI:29917"/>
        <dbReference type="ChEBI" id="CHEBI:35235"/>
        <dbReference type="ChEBI" id="CHEBI:57972"/>
        <dbReference type="ChEBI" id="CHEBI:64428"/>
        <dbReference type="EC" id="2.8.1.7"/>
    </reaction>
</comment>
<keyword evidence="4" id="KW-0808">Transferase</keyword>
<keyword evidence="13" id="KW-1185">Reference proteome</keyword>
<sequence>MNEIYLDNSATTRVDDQVAQAALDAMCRTYGNPSSLHTKGLEAELMLDGARRQVAAALGAQPEEIAFTSGGTEANNLALLGAMAMGRRRGGRVVVTAFEHSSVLAACAQLEQQGCEVVYVKPDAQGHIAARDVVAAVDERTALVSAMLVNNEVGTVAPVEEIARALKLQKRGALLHCDAVQAFGKLPIRVARLGVDLLTVSGHKIYAPKGVGALYIKKGVRIAPRAHGGAQERGLRVGTEPAPAIAALGKAAELIDTQRTARNTALFAKTLREGLAGVAGLRFNSPEDALPSVVNLSAVGIRSEIMMHYLEQRGIYVSSGSACAKGERSHVLRSMGLPDEVIDSALRVSFGKYNTCEDIARFITVLRQGMKDIKRSRP</sequence>
<dbReference type="EC" id="2.8.1.7" evidence="3"/>
<dbReference type="Proteomes" id="UP000653127">
    <property type="component" value="Unassembled WGS sequence"/>
</dbReference>
<keyword evidence="8" id="KW-0411">Iron-sulfur</keyword>
<evidence type="ECO:0000313" key="13">
    <source>
        <dbReference type="Proteomes" id="UP000653127"/>
    </source>
</evidence>
<reference evidence="12" key="1">
    <citation type="submission" date="2020-08" db="EMBL/GenBank/DDBJ databases">
        <title>Genome public.</title>
        <authorList>
            <person name="Liu C."/>
            <person name="Sun Q."/>
        </authorList>
    </citation>
    <scope>NUCLEOTIDE SEQUENCE</scope>
    <source>
        <strain evidence="12">NSJ-31</strain>
    </source>
</reference>
<gene>
    <name evidence="12" type="ORF">H8711_11305</name>
</gene>
<dbReference type="FunFam" id="3.40.640.10:FF:000084">
    <property type="entry name" value="IscS-like cysteine desulfurase"/>
    <property type="match status" value="1"/>
</dbReference>
<evidence type="ECO:0000256" key="1">
    <source>
        <dbReference type="ARBA" id="ARBA00001933"/>
    </source>
</evidence>
<dbReference type="Pfam" id="PF00266">
    <property type="entry name" value="Aminotran_5"/>
    <property type="match status" value="1"/>
</dbReference>
<dbReference type="GO" id="GO:0031071">
    <property type="term" value="F:cysteine desulfurase activity"/>
    <property type="evidence" value="ECO:0007669"/>
    <property type="project" value="UniProtKB-EC"/>
</dbReference>
<evidence type="ECO:0000313" key="12">
    <source>
        <dbReference type="EMBL" id="MBC8547512.1"/>
    </source>
</evidence>
<dbReference type="Gene3D" id="3.90.1150.10">
    <property type="entry name" value="Aspartate Aminotransferase, domain 1"/>
    <property type="match status" value="1"/>
</dbReference>
<evidence type="ECO:0000256" key="4">
    <source>
        <dbReference type="ARBA" id="ARBA00022679"/>
    </source>
</evidence>
<dbReference type="AlphaFoldDB" id="A0A926E181"/>
<dbReference type="PIRSF" id="PIRSF005572">
    <property type="entry name" value="NifS"/>
    <property type="match status" value="1"/>
</dbReference>
<dbReference type="InterPro" id="IPR015422">
    <property type="entry name" value="PyrdxlP-dep_Trfase_small"/>
</dbReference>
<evidence type="ECO:0000256" key="10">
    <source>
        <dbReference type="RuleBase" id="RU004504"/>
    </source>
</evidence>
<comment type="cofactor">
    <cofactor evidence="1 10">
        <name>pyridoxal 5'-phosphate</name>
        <dbReference type="ChEBI" id="CHEBI:597326"/>
    </cofactor>
</comment>
<dbReference type="PANTHER" id="PTHR11601">
    <property type="entry name" value="CYSTEINE DESULFURYLASE FAMILY MEMBER"/>
    <property type="match status" value="1"/>
</dbReference>
<keyword evidence="5" id="KW-0479">Metal-binding</keyword>
<dbReference type="Gene3D" id="3.40.640.10">
    <property type="entry name" value="Type I PLP-dependent aspartate aminotransferase-like (Major domain)"/>
    <property type="match status" value="1"/>
</dbReference>
<organism evidence="12 13">
    <name type="scientific">Ligaoa zhengdingensis</name>
    <dbReference type="NCBI Taxonomy" id="2763658"/>
    <lineage>
        <taxon>Bacteria</taxon>
        <taxon>Bacillati</taxon>
        <taxon>Bacillota</taxon>
        <taxon>Clostridia</taxon>
        <taxon>Eubacteriales</taxon>
        <taxon>Oscillospiraceae</taxon>
        <taxon>Ligaoa</taxon>
    </lineage>
</organism>
<evidence type="ECO:0000256" key="3">
    <source>
        <dbReference type="ARBA" id="ARBA00012239"/>
    </source>
</evidence>
<accession>A0A926E181</accession>
<dbReference type="RefSeq" id="WP_249283554.1">
    <property type="nucleotide sequence ID" value="NZ_JACRST010000022.1"/>
</dbReference>
<evidence type="ECO:0000256" key="2">
    <source>
        <dbReference type="ARBA" id="ARBA00006490"/>
    </source>
</evidence>
<evidence type="ECO:0000256" key="8">
    <source>
        <dbReference type="ARBA" id="ARBA00023014"/>
    </source>
</evidence>
<evidence type="ECO:0000256" key="6">
    <source>
        <dbReference type="ARBA" id="ARBA00022898"/>
    </source>
</evidence>
<dbReference type="InterPro" id="IPR015424">
    <property type="entry name" value="PyrdxlP-dep_Trfase"/>
</dbReference>
<keyword evidence="6" id="KW-0663">Pyridoxal phosphate</keyword>
<feature type="domain" description="Aminotransferase class V" evidence="11">
    <location>
        <begin position="4"/>
        <end position="362"/>
    </location>
</feature>
<comment type="similarity">
    <text evidence="2">Belongs to the class-V pyridoxal-phosphate-dependent aminotransferase family. NifS/IscS subfamily.</text>
</comment>
<dbReference type="InterPro" id="IPR015421">
    <property type="entry name" value="PyrdxlP-dep_Trfase_major"/>
</dbReference>
<proteinExistence type="inferred from homology"/>
<dbReference type="GO" id="GO:0051536">
    <property type="term" value="F:iron-sulfur cluster binding"/>
    <property type="evidence" value="ECO:0007669"/>
    <property type="project" value="UniProtKB-KW"/>
</dbReference>
<dbReference type="SUPFAM" id="SSF53383">
    <property type="entry name" value="PLP-dependent transferases"/>
    <property type="match status" value="1"/>
</dbReference>
<dbReference type="InterPro" id="IPR020578">
    <property type="entry name" value="Aminotrans_V_PyrdxlP_BS"/>
</dbReference>
<evidence type="ECO:0000256" key="7">
    <source>
        <dbReference type="ARBA" id="ARBA00023004"/>
    </source>
</evidence>
<dbReference type="PROSITE" id="PS00595">
    <property type="entry name" value="AA_TRANSFER_CLASS_5"/>
    <property type="match status" value="1"/>
</dbReference>
<dbReference type="Gene3D" id="1.10.260.50">
    <property type="match status" value="1"/>
</dbReference>
<comment type="caution">
    <text evidence="12">The sequence shown here is derived from an EMBL/GenBank/DDBJ whole genome shotgun (WGS) entry which is preliminary data.</text>
</comment>
<evidence type="ECO:0000256" key="5">
    <source>
        <dbReference type="ARBA" id="ARBA00022723"/>
    </source>
</evidence>
<dbReference type="GO" id="GO:0046872">
    <property type="term" value="F:metal ion binding"/>
    <property type="evidence" value="ECO:0007669"/>
    <property type="project" value="UniProtKB-KW"/>
</dbReference>